<name>A0A1G6DEC2_9HYPH</name>
<evidence type="ECO:0000256" key="1">
    <source>
        <dbReference type="SAM" id="MobiDB-lite"/>
    </source>
</evidence>
<reference evidence="2 3" key="1">
    <citation type="submission" date="2016-10" db="EMBL/GenBank/DDBJ databases">
        <authorList>
            <person name="de Groot N.N."/>
        </authorList>
    </citation>
    <scope>NUCLEOTIDE SEQUENCE [LARGE SCALE GENOMIC DNA]</scope>
    <source>
        <strain evidence="2 3">ATCC 35022</strain>
    </source>
</reference>
<evidence type="ECO:0000313" key="3">
    <source>
        <dbReference type="Proteomes" id="UP000199071"/>
    </source>
</evidence>
<organism evidence="2 3">
    <name type="scientific">Bauldia litoralis</name>
    <dbReference type="NCBI Taxonomy" id="665467"/>
    <lineage>
        <taxon>Bacteria</taxon>
        <taxon>Pseudomonadati</taxon>
        <taxon>Pseudomonadota</taxon>
        <taxon>Alphaproteobacteria</taxon>
        <taxon>Hyphomicrobiales</taxon>
        <taxon>Kaistiaceae</taxon>
        <taxon>Bauldia</taxon>
    </lineage>
</organism>
<dbReference type="STRING" id="665467.SAMN02982931_03267"/>
<dbReference type="AlphaFoldDB" id="A0A1G6DEC2"/>
<accession>A0A1G6DEC2</accession>
<feature type="compositionally biased region" description="Polar residues" evidence="1">
    <location>
        <begin position="1"/>
        <end position="16"/>
    </location>
</feature>
<evidence type="ECO:0000313" key="2">
    <source>
        <dbReference type="EMBL" id="SDB43470.1"/>
    </source>
</evidence>
<keyword evidence="3" id="KW-1185">Reference proteome</keyword>
<feature type="region of interest" description="Disordered" evidence="1">
    <location>
        <begin position="1"/>
        <end position="51"/>
    </location>
</feature>
<gene>
    <name evidence="2" type="ORF">SAMN02982931_03267</name>
</gene>
<dbReference type="Proteomes" id="UP000199071">
    <property type="component" value="Unassembled WGS sequence"/>
</dbReference>
<sequence length="83" mass="8229">MNSVGGSISGEASQKAMTADRGAPTASSPAMKGMTSQEQKGASPPKAAATKIIRVSRPLKALPTTVSAPAALSQAISSTAKTM</sequence>
<dbReference type="EMBL" id="FMXQ01000007">
    <property type="protein sequence ID" value="SDB43470.1"/>
    <property type="molecule type" value="Genomic_DNA"/>
</dbReference>
<protein>
    <submittedName>
        <fullName evidence="2">Uncharacterized protein</fullName>
    </submittedName>
</protein>
<proteinExistence type="predicted"/>